<protein>
    <submittedName>
        <fullName evidence="3">Uncharacterized protein</fullName>
    </submittedName>
</protein>
<proteinExistence type="predicted"/>
<evidence type="ECO:0000313" key="2">
    <source>
        <dbReference type="EMBL" id="KAG9328158.1"/>
    </source>
</evidence>
<reference evidence="3" key="1">
    <citation type="thesis" date="2021" institute="BYU ScholarsArchive" country="Provo, UT, USA">
        <title>Applications of and Algorithms for Genome Assembly and Genomic Analyses with an Emphasis on Marine Teleosts.</title>
        <authorList>
            <person name="Pickett B.D."/>
        </authorList>
    </citation>
    <scope>NUCLEOTIDE SEQUENCE</scope>
    <source>
        <strain evidence="3">HI-2016</strain>
    </source>
</reference>
<feature type="region of interest" description="Disordered" evidence="1">
    <location>
        <begin position="31"/>
        <end position="50"/>
    </location>
</feature>
<evidence type="ECO:0000313" key="4">
    <source>
        <dbReference type="Proteomes" id="UP000824540"/>
    </source>
</evidence>
<evidence type="ECO:0000256" key="1">
    <source>
        <dbReference type="SAM" id="MobiDB-lite"/>
    </source>
</evidence>
<feature type="compositionally biased region" description="Polar residues" evidence="1">
    <location>
        <begin position="32"/>
        <end position="43"/>
    </location>
</feature>
<organism evidence="3 4">
    <name type="scientific">Albula glossodonta</name>
    <name type="common">roundjaw bonefish</name>
    <dbReference type="NCBI Taxonomy" id="121402"/>
    <lineage>
        <taxon>Eukaryota</taxon>
        <taxon>Metazoa</taxon>
        <taxon>Chordata</taxon>
        <taxon>Craniata</taxon>
        <taxon>Vertebrata</taxon>
        <taxon>Euteleostomi</taxon>
        <taxon>Actinopterygii</taxon>
        <taxon>Neopterygii</taxon>
        <taxon>Teleostei</taxon>
        <taxon>Albuliformes</taxon>
        <taxon>Albulidae</taxon>
        <taxon>Albula</taxon>
    </lineage>
</organism>
<keyword evidence="4" id="KW-1185">Reference proteome</keyword>
<sequence length="92" mass="10691">MNSAVSTTETGIHSTTESSACSFREARLLGLDSSTQENSSVQEQHNRRDRDTALQLFTGALIQREIRVTYRRLSKQHHRYRVWLRTKQLSKK</sequence>
<evidence type="ECO:0000313" key="3">
    <source>
        <dbReference type="EMBL" id="KAG9328304.1"/>
    </source>
</evidence>
<name>A0A8T2MJC3_9TELE</name>
<dbReference type="EMBL" id="JAFBMS010002612">
    <property type="protein sequence ID" value="KAG9328158.1"/>
    <property type="molecule type" value="Genomic_DNA"/>
</dbReference>
<feature type="region of interest" description="Disordered" evidence="1">
    <location>
        <begin position="1"/>
        <end position="21"/>
    </location>
</feature>
<gene>
    <name evidence="3" type="ORF">JZ751_015036</name>
    <name evidence="2" type="ORF">JZ751_016171</name>
</gene>
<accession>A0A8T2MJC3</accession>
<dbReference type="EMBL" id="JAFBMS010002398">
    <property type="protein sequence ID" value="KAG9328304.1"/>
    <property type="molecule type" value="Genomic_DNA"/>
</dbReference>
<dbReference type="Proteomes" id="UP000824540">
    <property type="component" value="Unassembled WGS sequence"/>
</dbReference>
<comment type="caution">
    <text evidence="3">The sequence shown here is derived from an EMBL/GenBank/DDBJ whole genome shotgun (WGS) entry which is preliminary data.</text>
</comment>
<dbReference type="AlphaFoldDB" id="A0A8T2MJC3"/>